<feature type="domain" description="Aminopeptidase N-like N-terminal" evidence="12">
    <location>
        <begin position="18"/>
        <end position="190"/>
    </location>
</feature>
<evidence type="ECO:0000256" key="2">
    <source>
        <dbReference type="ARBA" id="ARBA00010136"/>
    </source>
</evidence>
<protein>
    <recommendedName>
        <fullName evidence="9">Aminopeptidase</fullName>
        <ecNumber evidence="9">3.4.11.-</ecNumber>
    </recommendedName>
</protein>
<dbReference type="PRINTS" id="PR00756">
    <property type="entry name" value="ALADIPTASE"/>
</dbReference>
<keyword evidence="3 9" id="KW-0031">Aminopeptidase</keyword>
<evidence type="ECO:0000256" key="8">
    <source>
        <dbReference type="ARBA" id="ARBA00023049"/>
    </source>
</evidence>
<dbReference type="SUPFAM" id="SSF63737">
    <property type="entry name" value="Leukotriene A4 hydrolase N-terminal domain"/>
    <property type="match status" value="1"/>
</dbReference>
<evidence type="ECO:0000256" key="3">
    <source>
        <dbReference type="ARBA" id="ARBA00022438"/>
    </source>
</evidence>
<evidence type="ECO:0000256" key="9">
    <source>
        <dbReference type="RuleBase" id="RU364040"/>
    </source>
</evidence>
<sequence>MAHPTTDRNFRLPQTVRPARYQAHLSIDLDAKRFTGEATIELSLGEPAQEVVLHGVDLEVDRAVCRSAGRALAATRVEVAKASETLLLRFPEPVPAGPASLELAWRGKMCDGLRGLYHAGPVAVTQFEAADARRVFPCFDEPAFKAVWSVSVDVPEGAVALGNGPAVREEVSGGRKRVEFAETPPLSSYLVALCAGALAPSPAIAVRNVPVRTWAVAEKARLAAFGQEVAVEVLPRLEDYFGLPYAFGKLDQVAVPDFEAGAMENAGLVTFREVALLLDPATASLAQKKRVAEVVTHELAHMWFGNWVTMQWWDDLWLNEAFATWMAFKVVDGWMPGWRVWLEFDTGKAAALHLDALRSTHPIHAYVKNAAEATESFDVITYEKGGAVLRMIESYLGEVPFREGIRAYMRKHGRANAVADDLWSALAEASGQPILELANDWIRQPGFPLVSVGRDGARLRLEQRRFFSAPGESGPGRWPVPLVLRYEDDAGVKTHRALLRDRSAVVELPAQGRVRWVCANGGATGFYRVAYEGAALADLRHHLAKLEPSERIQLVADEWALVRAAEREVGVFLDLCAAFGAEQDHAVLDELVGRLAAIEHRLVADSDRPRFQAWVAALFGPRFEEIGWNAQPGEPDAIRLRRSALVRALGLVARLPALVEEGAARLDRFLAGDPHALEANLHEAAVAMAARMGGAARFEQLRELYRNERDPAFRRRYLLALAQFEEPSLARRGEALAFDGSVPLQDLASYMATLLGNRSAREAFWVELQARFEEVRLTTAGAPMLLRRVIEALGALPERRHLDEATTLLQIHPVEAARQAAAQTLERMRQDVELRERTQAAIGRWLAARRG</sequence>
<dbReference type="Pfam" id="PF17900">
    <property type="entry name" value="Peptidase_M1_N"/>
    <property type="match status" value="1"/>
</dbReference>
<accession>A0ABM7X7W0</accession>
<evidence type="ECO:0000313" key="13">
    <source>
        <dbReference type="EMBL" id="BDG07929.1"/>
    </source>
</evidence>
<dbReference type="InterPro" id="IPR014782">
    <property type="entry name" value="Peptidase_M1_dom"/>
</dbReference>
<dbReference type="EC" id="3.4.11.-" evidence="9"/>
<dbReference type="SUPFAM" id="SSF55486">
    <property type="entry name" value="Metalloproteases ('zincins'), catalytic domain"/>
    <property type="match status" value="1"/>
</dbReference>
<comment type="similarity">
    <text evidence="2 9">Belongs to the peptidase M1 family.</text>
</comment>
<keyword evidence="6 9" id="KW-0378">Hydrolase</keyword>
<dbReference type="Gene3D" id="1.10.390.10">
    <property type="entry name" value="Neutral Protease Domain 2"/>
    <property type="match status" value="1"/>
</dbReference>
<organism evidence="13 14">
    <name type="scientific">Anaeromyxobacter paludicola</name>
    <dbReference type="NCBI Taxonomy" id="2918171"/>
    <lineage>
        <taxon>Bacteria</taxon>
        <taxon>Pseudomonadati</taxon>
        <taxon>Myxococcota</taxon>
        <taxon>Myxococcia</taxon>
        <taxon>Myxococcales</taxon>
        <taxon>Cystobacterineae</taxon>
        <taxon>Anaeromyxobacteraceae</taxon>
        <taxon>Anaeromyxobacter</taxon>
    </lineage>
</organism>
<dbReference type="PANTHER" id="PTHR11533">
    <property type="entry name" value="PROTEASE M1 ZINC METALLOPROTEASE"/>
    <property type="match status" value="1"/>
</dbReference>
<dbReference type="Proteomes" id="UP001162734">
    <property type="component" value="Chromosome"/>
</dbReference>
<comment type="cofactor">
    <cofactor evidence="9">
        <name>Zn(2+)</name>
        <dbReference type="ChEBI" id="CHEBI:29105"/>
    </cofactor>
    <text evidence="9">Binds 1 zinc ion per subunit.</text>
</comment>
<name>A0ABM7X7W0_9BACT</name>
<dbReference type="GO" id="GO:0004177">
    <property type="term" value="F:aminopeptidase activity"/>
    <property type="evidence" value="ECO:0007669"/>
    <property type="project" value="UniProtKB-KW"/>
</dbReference>
<evidence type="ECO:0000313" key="14">
    <source>
        <dbReference type="Proteomes" id="UP001162734"/>
    </source>
</evidence>
<gene>
    <name evidence="13" type="ORF">AMPC_10420</name>
</gene>
<evidence type="ECO:0000256" key="1">
    <source>
        <dbReference type="ARBA" id="ARBA00000098"/>
    </source>
</evidence>
<dbReference type="Pfam" id="PF01433">
    <property type="entry name" value="Peptidase_M1"/>
    <property type="match status" value="1"/>
</dbReference>
<feature type="domain" description="Peptidase M1 membrane alanine aminopeptidase" evidence="10">
    <location>
        <begin position="228"/>
        <end position="441"/>
    </location>
</feature>
<evidence type="ECO:0000259" key="11">
    <source>
        <dbReference type="Pfam" id="PF11838"/>
    </source>
</evidence>
<evidence type="ECO:0000259" key="12">
    <source>
        <dbReference type="Pfam" id="PF17900"/>
    </source>
</evidence>
<dbReference type="InterPro" id="IPR027268">
    <property type="entry name" value="Peptidase_M4/M1_CTD_sf"/>
</dbReference>
<feature type="domain" description="ERAP1-like C-terminal" evidence="11">
    <location>
        <begin position="516"/>
        <end position="829"/>
    </location>
</feature>
<keyword evidence="4 9" id="KW-0645">Protease</keyword>
<evidence type="ECO:0000259" key="10">
    <source>
        <dbReference type="Pfam" id="PF01433"/>
    </source>
</evidence>
<dbReference type="Gene3D" id="1.25.50.20">
    <property type="match status" value="1"/>
</dbReference>
<dbReference type="InterPro" id="IPR024571">
    <property type="entry name" value="ERAP1-like_C_dom"/>
</dbReference>
<dbReference type="InterPro" id="IPR001930">
    <property type="entry name" value="Peptidase_M1"/>
</dbReference>
<evidence type="ECO:0000256" key="6">
    <source>
        <dbReference type="ARBA" id="ARBA00022801"/>
    </source>
</evidence>
<dbReference type="EMBL" id="AP025592">
    <property type="protein sequence ID" value="BDG07929.1"/>
    <property type="molecule type" value="Genomic_DNA"/>
</dbReference>
<dbReference type="InterPro" id="IPR045357">
    <property type="entry name" value="Aminopeptidase_N-like_N"/>
</dbReference>
<dbReference type="PANTHER" id="PTHR11533:SF174">
    <property type="entry name" value="PUROMYCIN-SENSITIVE AMINOPEPTIDASE-RELATED"/>
    <property type="match status" value="1"/>
</dbReference>
<evidence type="ECO:0000256" key="7">
    <source>
        <dbReference type="ARBA" id="ARBA00022833"/>
    </source>
</evidence>
<dbReference type="Pfam" id="PF11838">
    <property type="entry name" value="ERAP1_C"/>
    <property type="match status" value="1"/>
</dbReference>
<keyword evidence="5 9" id="KW-0479">Metal-binding</keyword>
<comment type="catalytic activity">
    <reaction evidence="1">
        <text>Release of an N-terminal amino acid, Xaa-|-Yaa- from a peptide, amide or arylamide. Xaa is preferably Ala, but may be most amino acids including Pro (slow action). When a terminal hydrophobic residue is followed by a prolyl residue, the two may be released as an intact Xaa-Pro dipeptide.</text>
        <dbReference type="EC" id="3.4.11.2"/>
    </reaction>
</comment>
<reference evidence="14" key="1">
    <citation type="journal article" date="2022" name="Int. J. Syst. Evol. Microbiol.">
        <title>Anaeromyxobacter oryzae sp. nov., Anaeromyxobacter diazotrophicus sp. nov. and Anaeromyxobacter paludicola sp. nov., isolated from paddy soils.</title>
        <authorList>
            <person name="Itoh H."/>
            <person name="Xu Z."/>
            <person name="Mise K."/>
            <person name="Masuda Y."/>
            <person name="Ushijima N."/>
            <person name="Hayakawa C."/>
            <person name="Shiratori Y."/>
            <person name="Senoo K."/>
        </authorList>
    </citation>
    <scope>NUCLEOTIDE SEQUENCE [LARGE SCALE GENOMIC DNA]</scope>
    <source>
        <strain evidence="14">Red630</strain>
    </source>
</reference>
<dbReference type="RefSeq" id="WP_248344946.1">
    <property type="nucleotide sequence ID" value="NZ_AP025592.1"/>
</dbReference>
<dbReference type="InterPro" id="IPR034016">
    <property type="entry name" value="M1_APN-typ"/>
</dbReference>
<keyword evidence="8 9" id="KW-0482">Metalloprotease</keyword>
<dbReference type="Gene3D" id="2.60.40.1910">
    <property type="match status" value="1"/>
</dbReference>
<dbReference type="CDD" id="cd09601">
    <property type="entry name" value="M1_APN-Q_like"/>
    <property type="match status" value="1"/>
</dbReference>
<evidence type="ECO:0000256" key="5">
    <source>
        <dbReference type="ARBA" id="ARBA00022723"/>
    </source>
</evidence>
<proteinExistence type="inferred from homology"/>
<dbReference type="Gene3D" id="2.60.40.1730">
    <property type="entry name" value="tricorn interacting facor f3 domain"/>
    <property type="match status" value="1"/>
</dbReference>
<dbReference type="InterPro" id="IPR042097">
    <property type="entry name" value="Aminopeptidase_N-like_N_sf"/>
</dbReference>
<keyword evidence="7 9" id="KW-0862">Zinc</keyword>
<keyword evidence="14" id="KW-1185">Reference proteome</keyword>
<dbReference type="InterPro" id="IPR050344">
    <property type="entry name" value="Peptidase_M1_aminopeptidases"/>
</dbReference>
<evidence type="ECO:0000256" key="4">
    <source>
        <dbReference type="ARBA" id="ARBA00022670"/>
    </source>
</evidence>